<feature type="transmembrane region" description="Helical" evidence="1">
    <location>
        <begin position="138"/>
        <end position="157"/>
    </location>
</feature>
<gene>
    <name evidence="2" type="ORF">HNR20_003218</name>
</gene>
<accession>A0A840VNN4</accession>
<keyword evidence="1" id="KW-1133">Transmembrane helix</keyword>
<proteinExistence type="predicted"/>
<organism evidence="2 3">
    <name type="scientific">Micromonospora parathelypteridis</name>
    <dbReference type="NCBI Taxonomy" id="1839617"/>
    <lineage>
        <taxon>Bacteria</taxon>
        <taxon>Bacillati</taxon>
        <taxon>Actinomycetota</taxon>
        <taxon>Actinomycetes</taxon>
        <taxon>Micromonosporales</taxon>
        <taxon>Micromonosporaceae</taxon>
        <taxon>Micromonospora</taxon>
    </lineage>
</organism>
<name>A0A840VNN4_9ACTN</name>
<dbReference type="Proteomes" id="UP000586947">
    <property type="component" value="Unassembled WGS sequence"/>
</dbReference>
<dbReference type="AlphaFoldDB" id="A0A840VNN4"/>
<evidence type="ECO:0000256" key="1">
    <source>
        <dbReference type="SAM" id="Phobius"/>
    </source>
</evidence>
<evidence type="ECO:0000313" key="3">
    <source>
        <dbReference type="Proteomes" id="UP000586947"/>
    </source>
</evidence>
<keyword evidence="1" id="KW-0812">Transmembrane</keyword>
<dbReference type="EMBL" id="JACHDP010000001">
    <property type="protein sequence ID" value="MBB5478713.1"/>
    <property type="molecule type" value="Genomic_DNA"/>
</dbReference>
<sequence length="193" mass="20262">MNVVIGSSVLLGLSGLARLAQVAAEAVQENTYLRAHEEVGTSSGFGALPMLFLLGVGLVVALTALAILVLALANLAGRNWTRIATWVIGGLTVAVSGGWLVLAFLLPGEGDVSAGTEAARVNEIAGQLMPAWVEPVSAVSGIMASPALLVALILLALPPAHAFYRWRRGEWDPSYPDETTRPHGVHLRINQQV</sequence>
<dbReference type="RefSeq" id="WP_184180800.1">
    <property type="nucleotide sequence ID" value="NZ_BMNF01000001.1"/>
</dbReference>
<evidence type="ECO:0000313" key="2">
    <source>
        <dbReference type="EMBL" id="MBB5478713.1"/>
    </source>
</evidence>
<keyword evidence="3" id="KW-1185">Reference proteome</keyword>
<feature type="transmembrane region" description="Helical" evidence="1">
    <location>
        <begin position="83"/>
        <end position="106"/>
    </location>
</feature>
<comment type="caution">
    <text evidence="2">The sequence shown here is derived from an EMBL/GenBank/DDBJ whole genome shotgun (WGS) entry which is preliminary data.</text>
</comment>
<protein>
    <submittedName>
        <fullName evidence="2">Uncharacterized protein</fullName>
    </submittedName>
</protein>
<feature type="transmembrane region" description="Helical" evidence="1">
    <location>
        <begin position="48"/>
        <end position="71"/>
    </location>
</feature>
<reference evidence="2 3" key="1">
    <citation type="submission" date="2020-08" db="EMBL/GenBank/DDBJ databases">
        <title>Sequencing the genomes of 1000 actinobacteria strains.</title>
        <authorList>
            <person name="Klenk H.-P."/>
        </authorList>
    </citation>
    <scope>NUCLEOTIDE SEQUENCE [LARGE SCALE GENOMIC DNA]</scope>
    <source>
        <strain evidence="2 3">DSM 103125</strain>
    </source>
</reference>
<keyword evidence="1" id="KW-0472">Membrane</keyword>